<feature type="transmembrane region" description="Helical" evidence="1">
    <location>
        <begin position="12"/>
        <end position="38"/>
    </location>
</feature>
<organism evidence="2 3">
    <name type="scientific">Gigaspora rosea</name>
    <dbReference type="NCBI Taxonomy" id="44941"/>
    <lineage>
        <taxon>Eukaryota</taxon>
        <taxon>Fungi</taxon>
        <taxon>Fungi incertae sedis</taxon>
        <taxon>Mucoromycota</taxon>
        <taxon>Glomeromycotina</taxon>
        <taxon>Glomeromycetes</taxon>
        <taxon>Diversisporales</taxon>
        <taxon>Gigasporaceae</taxon>
        <taxon>Gigaspora</taxon>
    </lineage>
</organism>
<keyword evidence="1" id="KW-0812">Transmembrane</keyword>
<evidence type="ECO:0000313" key="3">
    <source>
        <dbReference type="Proteomes" id="UP000266673"/>
    </source>
</evidence>
<reference evidence="2 3" key="1">
    <citation type="submission" date="2018-06" db="EMBL/GenBank/DDBJ databases">
        <title>Comparative genomics reveals the genomic features of Rhizophagus irregularis, R. cerebriforme, R. diaphanum and Gigaspora rosea, and their symbiotic lifestyle signature.</title>
        <authorList>
            <person name="Morin E."/>
            <person name="San Clemente H."/>
            <person name="Chen E.C.H."/>
            <person name="De La Providencia I."/>
            <person name="Hainaut M."/>
            <person name="Kuo A."/>
            <person name="Kohler A."/>
            <person name="Murat C."/>
            <person name="Tang N."/>
            <person name="Roy S."/>
            <person name="Loubradou J."/>
            <person name="Henrissat B."/>
            <person name="Grigoriev I.V."/>
            <person name="Corradi N."/>
            <person name="Roux C."/>
            <person name="Martin F.M."/>
        </authorList>
    </citation>
    <scope>NUCLEOTIDE SEQUENCE [LARGE SCALE GENOMIC DNA]</scope>
    <source>
        <strain evidence="2 3">DAOM 194757</strain>
    </source>
</reference>
<comment type="caution">
    <text evidence="2">The sequence shown here is derived from an EMBL/GenBank/DDBJ whole genome shotgun (WGS) entry which is preliminary data.</text>
</comment>
<keyword evidence="1" id="KW-0472">Membrane</keyword>
<accession>A0A397V3U7</accession>
<dbReference type="EMBL" id="QKWP01000687">
    <property type="protein sequence ID" value="RIB16288.1"/>
    <property type="molecule type" value="Genomic_DNA"/>
</dbReference>
<evidence type="ECO:0000313" key="2">
    <source>
        <dbReference type="EMBL" id="RIB16288.1"/>
    </source>
</evidence>
<protein>
    <submittedName>
        <fullName evidence="2">Uncharacterized protein</fullName>
    </submittedName>
</protein>
<name>A0A397V3U7_9GLOM</name>
<gene>
    <name evidence="2" type="ORF">C2G38_2247114</name>
</gene>
<keyword evidence="3" id="KW-1185">Reference proteome</keyword>
<dbReference type="AlphaFoldDB" id="A0A397V3U7"/>
<keyword evidence="1" id="KW-1133">Transmembrane helix</keyword>
<proteinExistence type="predicted"/>
<sequence length="80" mass="8428">MSCQGKRGRKHVTVFFFQILVLEFRPVVTGVVATGVIVTGVVVTDVVVTGVIVGVIVICRVSMDFVAFGACCLGIAVPVF</sequence>
<evidence type="ECO:0000256" key="1">
    <source>
        <dbReference type="SAM" id="Phobius"/>
    </source>
</evidence>
<dbReference type="Proteomes" id="UP000266673">
    <property type="component" value="Unassembled WGS sequence"/>
</dbReference>